<reference evidence="2 3" key="1">
    <citation type="journal article" date="2013" name="Mar. Genomics">
        <title>Expression of sulfatases in Rhodopirellula baltica and the diversity of sulfatases in the genus Rhodopirellula.</title>
        <authorList>
            <person name="Wegner C.E."/>
            <person name="Richter-Heitmann T."/>
            <person name="Klindworth A."/>
            <person name="Klockow C."/>
            <person name="Richter M."/>
            <person name="Achstetter T."/>
            <person name="Glockner F.O."/>
            <person name="Harder J."/>
        </authorList>
    </citation>
    <scope>NUCLEOTIDE SEQUENCE [LARGE SCALE GENOMIC DNA]</scope>
    <source>
        <strain evidence="2 3">SM1</strain>
    </source>
</reference>
<dbReference type="EMBL" id="ANOG01001111">
    <property type="protein sequence ID" value="EMI15337.1"/>
    <property type="molecule type" value="Genomic_DNA"/>
</dbReference>
<keyword evidence="3" id="KW-1185">Reference proteome</keyword>
<accession>M5RIZ8</accession>
<dbReference type="AlphaFoldDB" id="M5RIZ8"/>
<comment type="caution">
    <text evidence="2">The sequence shown here is derived from an EMBL/GenBank/DDBJ whole genome shotgun (WGS) entry which is preliminary data.</text>
</comment>
<sequence>MGKKFASQLAQAKTGGPRGAATTRKADTTVKLQWLSACSA</sequence>
<evidence type="ECO:0000256" key="1">
    <source>
        <dbReference type="SAM" id="MobiDB-lite"/>
    </source>
</evidence>
<dbReference type="Proteomes" id="UP000011991">
    <property type="component" value="Unassembled WGS sequence"/>
</dbReference>
<evidence type="ECO:0000313" key="3">
    <source>
        <dbReference type="Proteomes" id="UP000011991"/>
    </source>
</evidence>
<feature type="region of interest" description="Disordered" evidence="1">
    <location>
        <begin position="1"/>
        <end position="26"/>
    </location>
</feature>
<organism evidence="2 3">
    <name type="scientific">Rhodopirellula maiorica SM1</name>
    <dbReference type="NCBI Taxonomy" id="1265738"/>
    <lineage>
        <taxon>Bacteria</taxon>
        <taxon>Pseudomonadati</taxon>
        <taxon>Planctomycetota</taxon>
        <taxon>Planctomycetia</taxon>
        <taxon>Pirellulales</taxon>
        <taxon>Pirellulaceae</taxon>
        <taxon>Novipirellula</taxon>
    </lineage>
</organism>
<name>M5RIZ8_9BACT</name>
<evidence type="ECO:0000313" key="2">
    <source>
        <dbReference type="EMBL" id="EMI15337.1"/>
    </source>
</evidence>
<dbReference type="PATRIC" id="fig|1265738.3.peg.7728"/>
<gene>
    <name evidence="2" type="ORF">RMSM_07740</name>
</gene>
<proteinExistence type="predicted"/>
<protein>
    <submittedName>
        <fullName evidence="2">Uncharacterized protein</fullName>
    </submittedName>
</protein>